<sequence length="247" mass="26935">MKPADRCERLRCLNTAAPDGDRLLCVLTHKRSLAGVRYNAQARFSIQHADTPMTDTAVEEPNRHLAEALRAQRKALGWSLDRAAAETGVSKAMLGQIERGESSPTVATLWKIAGGFRSSLSSFLEPPPAAGTDTLLRRADALRTRPAGEGMLVAPLFPFEPRTGFEIFELTLLPGYERQSEPHEAGVSEYVLVVRGAMEVLVDGRWTPLAEGEAIRFAADRAHGYRNPGAVPAVFHNVIHYPRAVAG</sequence>
<dbReference type="PANTHER" id="PTHR46797:SF23">
    <property type="entry name" value="HTH-TYPE TRANSCRIPTIONAL REGULATOR SUTR"/>
    <property type="match status" value="1"/>
</dbReference>
<comment type="caution">
    <text evidence="5">The sequence shown here is derived from an EMBL/GenBank/DDBJ whole genome shotgun (WGS) entry which is preliminary data.</text>
</comment>
<gene>
    <name evidence="5" type="ORF">IFO67_08710</name>
</gene>
<organism evidence="5 6">
    <name type="scientific">Thauera sedimentorum</name>
    <dbReference type="NCBI Taxonomy" id="2767595"/>
    <lineage>
        <taxon>Bacteria</taxon>
        <taxon>Pseudomonadati</taxon>
        <taxon>Pseudomonadota</taxon>
        <taxon>Betaproteobacteria</taxon>
        <taxon>Rhodocyclales</taxon>
        <taxon>Zoogloeaceae</taxon>
        <taxon>Thauera</taxon>
    </lineage>
</organism>
<keyword evidence="2" id="KW-0238">DNA-binding</keyword>
<dbReference type="InterPro" id="IPR011051">
    <property type="entry name" value="RmlC_Cupin_sf"/>
</dbReference>
<keyword evidence="6" id="KW-1185">Reference proteome</keyword>
<dbReference type="Gene3D" id="2.60.120.10">
    <property type="entry name" value="Jelly Rolls"/>
    <property type="match status" value="1"/>
</dbReference>
<evidence type="ECO:0000256" key="2">
    <source>
        <dbReference type="ARBA" id="ARBA00023125"/>
    </source>
</evidence>
<name>A0ABR9B9C1_9RHOO</name>
<dbReference type="Pfam" id="PF07883">
    <property type="entry name" value="Cupin_2"/>
    <property type="match status" value="1"/>
</dbReference>
<proteinExistence type="predicted"/>
<feature type="domain" description="HTH cro/C1-type" evidence="4">
    <location>
        <begin position="69"/>
        <end position="123"/>
    </location>
</feature>
<keyword evidence="3" id="KW-0804">Transcription</keyword>
<dbReference type="CDD" id="cd02209">
    <property type="entry name" value="cupin_XRE_C"/>
    <property type="match status" value="1"/>
</dbReference>
<evidence type="ECO:0000256" key="3">
    <source>
        <dbReference type="ARBA" id="ARBA00023163"/>
    </source>
</evidence>
<dbReference type="SMART" id="SM00530">
    <property type="entry name" value="HTH_XRE"/>
    <property type="match status" value="1"/>
</dbReference>
<dbReference type="Gene3D" id="1.10.260.40">
    <property type="entry name" value="lambda repressor-like DNA-binding domains"/>
    <property type="match status" value="1"/>
</dbReference>
<dbReference type="Pfam" id="PF01381">
    <property type="entry name" value="HTH_3"/>
    <property type="match status" value="1"/>
</dbReference>
<dbReference type="EMBL" id="JACYTO010000001">
    <property type="protein sequence ID" value="MBD8502960.1"/>
    <property type="molecule type" value="Genomic_DNA"/>
</dbReference>
<dbReference type="InterPro" id="IPR050807">
    <property type="entry name" value="TransReg_Diox_bact_type"/>
</dbReference>
<dbReference type="InterPro" id="IPR013096">
    <property type="entry name" value="Cupin_2"/>
</dbReference>
<evidence type="ECO:0000256" key="1">
    <source>
        <dbReference type="ARBA" id="ARBA00023015"/>
    </source>
</evidence>
<evidence type="ECO:0000313" key="6">
    <source>
        <dbReference type="Proteomes" id="UP000603602"/>
    </source>
</evidence>
<reference evidence="6" key="1">
    <citation type="submission" date="2023-07" db="EMBL/GenBank/DDBJ databases">
        <title>Thauera sp. CAU 1555 isolated from sand of Yaerae Beach.</title>
        <authorList>
            <person name="Kim W."/>
        </authorList>
    </citation>
    <scope>NUCLEOTIDE SEQUENCE [LARGE SCALE GENOMIC DNA]</scope>
    <source>
        <strain evidence="6">CAU 1555</strain>
    </source>
</reference>
<dbReference type="InterPro" id="IPR014710">
    <property type="entry name" value="RmlC-like_jellyroll"/>
</dbReference>
<dbReference type="PROSITE" id="PS50943">
    <property type="entry name" value="HTH_CROC1"/>
    <property type="match status" value="1"/>
</dbReference>
<keyword evidence="1" id="KW-0805">Transcription regulation</keyword>
<accession>A0ABR9B9C1</accession>
<evidence type="ECO:0000313" key="5">
    <source>
        <dbReference type="EMBL" id="MBD8502960.1"/>
    </source>
</evidence>
<dbReference type="SUPFAM" id="SSF47413">
    <property type="entry name" value="lambda repressor-like DNA-binding domains"/>
    <property type="match status" value="1"/>
</dbReference>
<dbReference type="SUPFAM" id="SSF51182">
    <property type="entry name" value="RmlC-like cupins"/>
    <property type="match status" value="1"/>
</dbReference>
<dbReference type="CDD" id="cd00093">
    <property type="entry name" value="HTH_XRE"/>
    <property type="match status" value="1"/>
</dbReference>
<dbReference type="Proteomes" id="UP000603602">
    <property type="component" value="Unassembled WGS sequence"/>
</dbReference>
<dbReference type="InterPro" id="IPR010982">
    <property type="entry name" value="Lambda_DNA-bd_dom_sf"/>
</dbReference>
<protein>
    <submittedName>
        <fullName evidence="5">Helix-turn-helix domain-containing protein</fullName>
    </submittedName>
</protein>
<evidence type="ECO:0000259" key="4">
    <source>
        <dbReference type="PROSITE" id="PS50943"/>
    </source>
</evidence>
<dbReference type="InterPro" id="IPR001387">
    <property type="entry name" value="Cro/C1-type_HTH"/>
</dbReference>
<dbReference type="PANTHER" id="PTHR46797">
    <property type="entry name" value="HTH-TYPE TRANSCRIPTIONAL REGULATOR"/>
    <property type="match status" value="1"/>
</dbReference>